<evidence type="ECO:0000259" key="1">
    <source>
        <dbReference type="PROSITE" id="PS50878"/>
    </source>
</evidence>
<dbReference type="GO" id="GO:0003824">
    <property type="term" value="F:catalytic activity"/>
    <property type="evidence" value="ECO:0007669"/>
    <property type="project" value="InterPro"/>
</dbReference>
<sequence>IWQWNCRGFRKKRGNLQQHIINVGRDGAPDVITLQETNGIAKLAGYKSFTPTELNHTVGGDILLTTLVKRNIPVIQHTTGIQGADHVLLELITTTGKHKGSLFILNVYSSPRKPHRFSKILRKAATLAGSQTILLVHGDFNAPHTAWGYGRCTAKGTHLWIDAQQERLTLITDPSRPTRRGTSNTLDTTPDLTFIRNNHHPAVWNNTMIDLGSDHYILSVEVTTSLRKPKSYKKHKVVDWPEFRKTRDQDPEAAAEICNLDEWVDNLKADATKSTRTIPEEANLEQADSRLLHLWEAKASLGRRLQKNKGSRALRRKISQIQKEIDNHAAVVTAEQWFSMCTEMDGSMNAARTWNILRHLLDETKSKTFQQQELAKLLHQYEGDHAELLQALQARYIGEKVPIEDPPYTGAENPSIDAPFTEAETRQAMAQLRTRSAPGPDGVTNKMLRNLDDGSVTALTAHFNKCWTAGSLPSTWKTATTTFIPKPGKPLQLGNLRPISLTSCLGKLLEHMVLNRLHDYVEEHHLFPDSMFGFRRGLSTQDVLLQLEHDVIRRGEQTSRDTRAVLGLDLASAFDKVRHTTILEGLTDMGVGIRAYAYIRAFLSRRTTRLNIGDLKSEPIELGGTGTPQGSVLSPFLFNVAMRDLPQHLDQIPGLRHSLYADDITLWTTGGSDGDIQDSLQTAIEVIEKHVTPKGLQCSPQKSELLVIYPGNRTPPENQRIKLWSMSGTPIQTVDTIKILGLYIQTNGRNTTTIQNFEKYTIQVNRMISRIANRRQGLSEKNLLRLTQAFAISKMVYVAPYLQFTRLEIDKINTIIRRSYKQALGIPTTASTHRLLELGVHNTVEELIEAHRTAQVVRLSHTATGRNLLERLGRNIPLEHPAAVNLPAPVRETLQISPLPKNMQSGHHEGRRRARAKHLTKMLKGDPNVWYVDASPYRDRQALCAAITNFPGDARAACTIPTGSVTDAEEAAIALAVSHIARSGKKGTIVSDSQTAIRNYIRGRIAPAAFRILSSTPSWDTTIPIRLIWTPAHAELEGNEQAHELACELANQVDDQDCSFFPVPITSYRDILNYYKETRKTYPEPHPALGRHQATILRQIQTNTLPNPVLFSKIHPDLYAPTCHTCGGWATIKHILWQCPRAQKDSFIKNEQEWEAAVISPSKEVQLALVDLAVRAGEPKSWILGPDLRKT</sequence>
<feature type="non-terminal residue" evidence="2">
    <location>
        <position position="1"/>
    </location>
</feature>
<proteinExistence type="predicted"/>
<dbReference type="GO" id="GO:0003676">
    <property type="term" value="F:nucleic acid binding"/>
    <property type="evidence" value="ECO:0007669"/>
    <property type="project" value="InterPro"/>
</dbReference>
<feature type="domain" description="Reverse transcriptase" evidence="1">
    <location>
        <begin position="465"/>
        <end position="744"/>
    </location>
</feature>
<dbReference type="GO" id="GO:0042575">
    <property type="term" value="C:DNA polymerase complex"/>
    <property type="evidence" value="ECO:0007669"/>
    <property type="project" value="UniProtKB-ARBA"/>
</dbReference>
<name>A0A147BEG8_IXORI</name>
<dbReference type="InterPro" id="IPR000477">
    <property type="entry name" value="RT_dom"/>
</dbReference>
<dbReference type="CDD" id="cd01650">
    <property type="entry name" value="RT_nLTR_like"/>
    <property type="match status" value="1"/>
</dbReference>
<dbReference type="AlphaFoldDB" id="A0A147BEG8"/>
<dbReference type="PANTHER" id="PTHR19446">
    <property type="entry name" value="REVERSE TRANSCRIPTASES"/>
    <property type="match status" value="1"/>
</dbReference>
<dbReference type="SUPFAM" id="SSF56219">
    <property type="entry name" value="DNase I-like"/>
    <property type="match status" value="1"/>
</dbReference>
<organism evidence="2">
    <name type="scientific">Ixodes ricinus</name>
    <name type="common">Common tick</name>
    <name type="synonym">Acarus ricinus</name>
    <dbReference type="NCBI Taxonomy" id="34613"/>
    <lineage>
        <taxon>Eukaryota</taxon>
        <taxon>Metazoa</taxon>
        <taxon>Ecdysozoa</taxon>
        <taxon>Arthropoda</taxon>
        <taxon>Chelicerata</taxon>
        <taxon>Arachnida</taxon>
        <taxon>Acari</taxon>
        <taxon>Parasitiformes</taxon>
        <taxon>Ixodida</taxon>
        <taxon>Ixodoidea</taxon>
        <taxon>Ixodidae</taxon>
        <taxon>Ixodinae</taxon>
        <taxon>Ixodes</taxon>
    </lineage>
</organism>
<dbReference type="InterPro" id="IPR012337">
    <property type="entry name" value="RNaseH-like_sf"/>
</dbReference>
<dbReference type="GO" id="GO:0071897">
    <property type="term" value="P:DNA biosynthetic process"/>
    <property type="evidence" value="ECO:0007669"/>
    <property type="project" value="UniProtKB-ARBA"/>
</dbReference>
<dbReference type="Gene3D" id="3.30.420.10">
    <property type="entry name" value="Ribonuclease H-like superfamily/Ribonuclease H"/>
    <property type="match status" value="1"/>
</dbReference>
<dbReference type="Pfam" id="PF00078">
    <property type="entry name" value="RVT_1"/>
    <property type="match status" value="1"/>
</dbReference>
<dbReference type="SUPFAM" id="SSF56672">
    <property type="entry name" value="DNA/RNA polymerases"/>
    <property type="match status" value="1"/>
</dbReference>
<dbReference type="InterPro" id="IPR036397">
    <property type="entry name" value="RNaseH_sf"/>
</dbReference>
<dbReference type="SUPFAM" id="SSF53098">
    <property type="entry name" value="Ribonuclease H-like"/>
    <property type="match status" value="1"/>
</dbReference>
<dbReference type="InterPro" id="IPR036691">
    <property type="entry name" value="Endo/exonu/phosph_ase_sf"/>
</dbReference>
<reference evidence="2" key="1">
    <citation type="journal article" date="2018" name="PLoS Negl. Trop. Dis.">
        <title>Sialome diversity of ticks revealed by RNAseq of single tick salivary glands.</title>
        <authorList>
            <person name="Perner J."/>
            <person name="Kropackova S."/>
            <person name="Kopacek P."/>
            <person name="Ribeiro J.M."/>
        </authorList>
    </citation>
    <scope>NUCLEOTIDE SEQUENCE</scope>
    <source>
        <strain evidence="2">Siblings of single egg batch collected in Ceske Budejovice</strain>
        <tissue evidence="2">Salivary glands</tissue>
    </source>
</reference>
<protein>
    <submittedName>
        <fullName evidence="2">Putative tick transposon</fullName>
    </submittedName>
</protein>
<dbReference type="EMBL" id="GEGO01006689">
    <property type="protein sequence ID" value="JAR88715.1"/>
    <property type="molecule type" value="Transcribed_RNA"/>
</dbReference>
<dbReference type="InterPro" id="IPR005135">
    <property type="entry name" value="Endo/exonuclease/phosphatase"/>
</dbReference>
<accession>A0A147BEG8</accession>
<dbReference type="InterPro" id="IPR043502">
    <property type="entry name" value="DNA/RNA_pol_sf"/>
</dbReference>
<dbReference type="Gene3D" id="3.60.10.10">
    <property type="entry name" value="Endonuclease/exonuclease/phosphatase"/>
    <property type="match status" value="1"/>
</dbReference>
<dbReference type="Pfam" id="PF14529">
    <property type="entry name" value="Exo_endo_phos_2"/>
    <property type="match status" value="1"/>
</dbReference>
<evidence type="ECO:0000313" key="2">
    <source>
        <dbReference type="EMBL" id="JAR88715.1"/>
    </source>
</evidence>
<dbReference type="PROSITE" id="PS50878">
    <property type="entry name" value="RT_POL"/>
    <property type="match status" value="1"/>
</dbReference>